<evidence type="ECO:0000313" key="5">
    <source>
        <dbReference type="Proteomes" id="UP000199477"/>
    </source>
</evidence>
<dbReference type="Gene3D" id="3.40.710.10">
    <property type="entry name" value="DD-peptidase/beta-lactamase superfamily"/>
    <property type="match status" value="2"/>
</dbReference>
<evidence type="ECO:0000256" key="2">
    <source>
        <dbReference type="ARBA" id="ARBA00022801"/>
    </source>
</evidence>
<dbReference type="EMBL" id="FONH01000003">
    <property type="protein sequence ID" value="SFE66134.1"/>
    <property type="molecule type" value="Genomic_DNA"/>
</dbReference>
<feature type="signal peptide" evidence="3">
    <location>
        <begin position="1"/>
        <end position="29"/>
    </location>
</feature>
<protein>
    <submittedName>
        <fullName evidence="4">D-alanyl-D-alanine carboxypeptidase / D-alanyl-D-alanine-endopeptidase (Penicillin-binding protein 4)</fullName>
    </submittedName>
</protein>
<dbReference type="STRING" id="500610.SAMN02799615_01460"/>
<dbReference type="SUPFAM" id="SSF56601">
    <property type="entry name" value="beta-lactamase/transpeptidase-like"/>
    <property type="match status" value="1"/>
</dbReference>
<dbReference type="RefSeq" id="WP_051548925.1">
    <property type="nucleotide sequence ID" value="NZ_FONH01000003.1"/>
</dbReference>
<gene>
    <name evidence="4" type="ORF">SAMN02799615_01460</name>
</gene>
<name>A0A1I2CD03_9GAMM</name>
<evidence type="ECO:0000313" key="4">
    <source>
        <dbReference type="EMBL" id="SFE66134.1"/>
    </source>
</evidence>
<sequence>MKDILTDRPRIGRLLAVAAALLLGTAAHAGEALSLASRIEAQIAQPRFAGARWGIAVVSLDTGRTLYEHDGDRLYQTASTAKLFTAALALSELGPDYRIPTRLLAHEHVRNGVLDGPLLLYGMGDPTLGADASTADWADRMAQQAAARGIRTVKGGIVADDSYFASPAMGSGWEAADLQSWFAVPSSALSVQENQVDVTVAPGAEGRPAVVTQNPADALPEVANRIATSAHGVRNDINLYRAPGDRTLYAFGHIAARSTAQRFKLAVFDPALLAGEQLRAALMRHGVAVQGGVRALHWPQNSDALRDDARLIAEVQSPPLAEIVQRGLKRSQNLYLQNLLLIAGVRAQAAAMQAASPPTGFLTTENWGLRGLRQLLEQMGLPPGSTVIEEGTGLSRRDLSTPASMTRLLSFLAAQSYAHVLFDALPIAGVDGTLQWRMRDTPANNNLRAKTGSMSLVHCMAGYVTTAGGERLAFAIMLNNYDPPAGAPSASRDIDAIAQMLAGLPAQAPVPEKTGAVAAQPAN</sequence>
<comment type="similarity">
    <text evidence="1">Belongs to the peptidase S13 family.</text>
</comment>
<dbReference type="GO" id="GO:0006508">
    <property type="term" value="P:proteolysis"/>
    <property type="evidence" value="ECO:0007669"/>
    <property type="project" value="InterPro"/>
</dbReference>
<keyword evidence="4" id="KW-0121">Carboxypeptidase</keyword>
<dbReference type="PANTHER" id="PTHR30023:SF0">
    <property type="entry name" value="PENICILLIN-SENSITIVE CARBOXYPEPTIDASE A"/>
    <property type="match status" value="1"/>
</dbReference>
<keyword evidence="3" id="KW-0732">Signal</keyword>
<proteinExistence type="inferred from homology"/>
<keyword evidence="2" id="KW-0378">Hydrolase</keyword>
<dbReference type="InterPro" id="IPR012338">
    <property type="entry name" value="Beta-lactam/transpept-like"/>
</dbReference>
<dbReference type="GO" id="GO:0000270">
    <property type="term" value="P:peptidoglycan metabolic process"/>
    <property type="evidence" value="ECO:0007669"/>
    <property type="project" value="TreeGrafter"/>
</dbReference>
<dbReference type="GO" id="GO:0004185">
    <property type="term" value="F:serine-type carboxypeptidase activity"/>
    <property type="evidence" value="ECO:0007669"/>
    <property type="project" value="InterPro"/>
</dbReference>
<dbReference type="Pfam" id="PF02113">
    <property type="entry name" value="Peptidase_S13"/>
    <property type="match status" value="1"/>
</dbReference>
<dbReference type="Gene3D" id="3.50.80.20">
    <property type="entry name" value="D-Ala-D-Ala carboxypeptidase C, peptidase S13"/>
    <property type="match status" value="1"/>
</dbReference>
<dbReference type="PRINTS" id="PR00922">
    <property type="entry name" value="DADACBPTASE3"/>
</dbReference>
<evidence type="ECO:0000256" key="1">
    <source>
        <dbReference type="ARBA" id="ARBA00006096"/>
    </source>
</evidence>
<accession>A0A1I2CD03</accession>
<organism evidence="4 5">
    <name type="scientific">Dyella marensis</name>
    <dbReference type="NCBI Taxonomy" id="500610"/>
    <lineage>
        <taxon>Bacteria</taxon>
        <taxon>Pseudomonadati</taxon>
        <taxon>Pseudomonadota</taxon>
        <taxon>Gammaproteobacteria</taxon>
        <taxon>Lysobacterales</taxon>
        <taxon>Rhodanobacteraceae</taxon>
        <taxon>Dyella</taxon>
    </lineage>
</organism>
<keyword evidence="5" id="KW-1185">Reference proteome</keyword>
<dbReference type="Proteomes" id="UP000199477">
    <property type="component" value="Unassembled WGS sequence"/>
</dbReference>
<dbReference type="PANTHER" id="PTHR30023">
    <property type="entry name" value="D-ALANYL-D-ALANINE CARBOXYPEPTIDASE"/>
    <property type="match status" value="1"/>
</dbReference>
<dbReference type="AlphaFoldDB" id="A0A1I2CD03"/>
<keyword evidence="4" id="KW-0645">Protease</keyword>
<dbReference type="InterPro" id="IPR000667">
    <property type="entry name" value="Peptidase_S13"/>
</dbReference>
<evidence type="ECO:0000256" key="3">
    <source>
        <dbReference type="SAM" id="SignalP"/>
    </source>
</evidence>
<dbReference type="NCBIfam" id="TIGR00666">
    <property type="entry name" value="PBP4"/>
    <property type="match status" value="1"/>
</dbReference>
<reference evidence="5" key="1">
    <citation type="submission" date="2016-10" db="EMBL/GenBank/DDBJ databases">
        <authorList>
            <person name="Varghese N."/>
            <person name="Submissions S."/>
        </authorList>
    </citation>
    <scope>NUCLEOTIDE SEQUENCE [LARGE SCALE GENOMIC DNA]</scope>
    <source>
        <strain evidence="5">UNC178MFTsu3.1</strain>
    </source>
</reference>
<feature type="chain" id="PRO_5011589225" evidence="3">
    <location>
        <begin position="30"/>
        <end position="523"/>
    </location>
</feature>